<dbReference type="CDD" id="cd11037">
    <property type="entry name" value="CYP199A2-like"/>
    <property type="match status" value="1"/>
</dbReference>
<dbReference type="Pfam" id="PF00067">
    <property type="entry name" value="p450"/>
    <property type="match status" value="1"/>
</dbReference>
<keyword evidence="2" id="KW-0349">Heme</keyword>
<dbReference type="InterPro" id="IPR001128">
    <property type="entry name" value="Cyt_P450"/>
</dbReference>
<keyword evidence="2" id="KW-0408">Iron</keyword>
<keyword evidence="2" id="KW-0560">Oxidoreductase</keyword>
<evidence type="ECO:0000313" key="3">
    <source>
        <dbReference type="EMBL" id="MFD0849252.1"/>
    </source>
</evidence>
<dbReference type="InterPro" id="IPR036396">
    <property type="entry name" value="Cyt_P450_sf"/>
</dbReference>
<comment type="caution">
    <text evidence="3">The sequence shown here is derived from an EMBL/GenBank/DDBJ whole genome shotgun (WGS) entry which is preliminary data.</text>
</comment>
<gene>
    <name evidence="3" type="ORF">ACFQ00_13025</name>
</gene>
<protein>
    <submittedName>
        <fullName evidence="3">Cytochrome P450</fullName>
    </submittedName>
</protein>
<evidence type="ECO:0000313" key="4">
    <source>
        <dbReference type="Proteomes" id="UP001597124"/>
    </source>
</evidence>
<dbReference type="Proteomes" id="UP001597124">
    <property type="component" value="Unassembled WGS sequence"/>
</dbReference>
<accession>A0ABW3C549</accession>
<sequence>MLSPYAIYDTAPPPGVPVLDIDPFSAPFFDDPFPAHEAMREAGPFVWLGQYNIGAVARYEHVREALTDWERFSSARGVGMEDFERHGRFRLPSLILEADPPLHTRSRGVLSRALSPPVLKGLRARFAAEAEGIVEQVVAAGRFDAVRDLAEAYPLRVFPDAMGMKREGREKLLPHAEMLFNSFGPRNALFEASRAQASFDWIEEQGRRENLSPGLGLVIHEAADRGEISSDEAPLLVRALLQAGLDTTVNAIGATLYCLARFPDQWERLRAEPALAKAAFDEAIRFESPVQTFFRTATRDTEIGGARVQEGDKILMMLASANRDPRQWDAPDRYDITRKTLGHVGFGAGIHQCVGQILARMEGELVLDALVRRVKCIRIAGDVVRRHNNTLRGLASLPVEVERA</sequence>
<dbReference type="RefSeq" id="WP_381491505.1">
    <property type="nucleotide sequence ID" value="NZ_JBHTIK010000008.1"/>
</dbReference>
<dbReference type="PANTHER" id="PTHR46696:SF1">
    <property type="entry name" value="CYTOCHROME P450 YJIB-RELATED"/>
    <property type="match status" value="1"/>
</dbReference>
<dbReference type="InterPro" id="IPR002397">
    <property type="entry name" value="Cyt_P450_B"/>
</dbReference>
<dbReference type="Gene3D" id="1.10.630.10">
    <property type="entry name" value="Cytochrome P450"/>
    <property type="match status" value="1"/>
</dbReference>
<keyword evidence="2" id="KW-0479">Metal-binding</keyword>
<evidence type="ECO:0000256" key="2">
    <source>
        <dbReference type="RuleBase" id="RU000461"/>
    </source>
</evidence>
<name>A0ABW3C549_SPHXN</name>
<dbReference type="SUPFAM" id="SSF48264">
    <property type="entry name" value="Cytochrome P450"/>
    <property type="match status" value="1"/>
</dbReference>
<comment type="similarity">
    <text evidence="1 2">Belongs to the cytochrome P450 family.</text>
</comment>
<keyword evidence="4" id="KW-1185">Reference proteome</keyword>
<dbReference type="EMBL" id="JBHTIK010000008">
    <property type="protein sequence ID" value="MFD0849252.1"/>
    <property type="molecule type" value="Genomic_DNA"/>
</dbReference>
<keyword evidence="2" id="KW-0503">Monooxygenase</keyword>
<reference evidence="4" key="1">
    <citation type="journal article" date="2019" name="Int. J. Syst. Evol. Microbiol.">
        <title>The Global Catalogue of Microorganisms (GCM) 10K type strain sequencing project: providing services to taxonomists for standard genome sequencing and annotation.</title>
        <authorList>
            <consortium name="The Broad Institute Genomics Platform"/>
            <consortium name="The Broad Institute Genome Sequencing Center for Infectious Disease"/>
            <person name="Wu L."/>
            <person name="Ma J."/>
        </authorList>
    </citation>
    <scope>NUCLEOTIDE SEQUENCE [LARGE SCALE GENOMIC DNA]</scope>
    <source>
        <strain evidence="4">CCUG 52537</strain>
    </source>
</reference>
<dbReference type="PROSITE" id="PS00086">
    <property type="entry name" value="CYTOCHROME_P450"/>
    <property type="match status" value="1"/>
</dbReference>
<dbReference type="PRINTS" id="PR00385">
    <property type="entry name" value="P450"/>
</dbReference>
<organism evidence="3 4">
    <name type="scientific">Sphingosinicella xenopeptidilytica</name>
    <dbReference type="NCBI Taxonomy" id="364098"/>
    <lineage>
        <taxon>Bacteria</taxon>
        <taxon>Pseudomonadati</taxon>
        <taxon>Pseudomonadota</taxon>
        <taxon>Alphaproteobacteria</taxon>
        <taxon>Sphingomonadales</taxon>
        <taxon>Sphingosinicellaceae</taxon>
        <taxon>Sphingosinicella</taxon>
    </lineage>
</organism>
<dbReference type="InterPro" id="IPR017972">
    <property type="entry name" value="Cyt_P450_CS"/>
</dbReference>
<dbReference type="PRINTS" id="PR00359">
    <property type="entry name" value="BP450"/>
</dbReference>
<evidence type="ECO:0000256" key="1">
    <source>
        <dbReference type="ARBA" id="ARBA00010617"/>
    </source>
</evidence>
<proteinExistence type="inferred from homology"/>
<dbReference type="PANTHER" id="PTHR46696">
    <property type="entry name" value="P450, PUTATIVE (EUROFUNG)-RELATED"/>
    <property type="match status" value="1"/>
</dbReference>